<name>A0AAW0G297_9APHY</name>
<proteinExistence type="predicted"/>
<feature type="compositionally biased region" description="Basic and acidic residues" evidence="11">
    <location>
        <begin position="669"/>
        <end position="679"/>
    </location>
</feature>
<dbReference type="Proteomes" id="UP001385951">
    <property type="component" value="Unassembled WGS sequence"/>
</dbReference>
<evidence type="ECO:0000256" key="4">
    <source>
        <dbReference type="ARBA" id="ARBA00022692"/>
    </source>
</evidence>
<feature type="region of interest" description="Disordered" evidence="11">
    <location>
        <begin position="1"/>
        <end position="102"/>
    </location>
</feature>
<keyword evidence="7 12" id="KW-1133">Transmembrane helix</keyword>
<dbReference type="GO" id="GO:0006869">
    <property type="term" value="P:lipid transport"/>
    <property type="evidence" value="ECO:0007669"/>
    <property type="project" value="UniProtKB-KW"/>
</dbReference>
<feature type="compositionally biased region" description="Basic and acidic residues" evidence="11">
    <location>
        <begin position="1097"/>
        <end position="1114"/>
    </location>
</feature>
<dbReference type="SUPFAM" id="SSF49562">
    <property type="entry name" value="C2 domain (Calcium/lipid-binding domain, CaLB)"/>
    <property type="match status" value="2"/>
</dbReference>
<feature type="region of interest" description="Disordered" evidence="11">
    <location>
        <begin position="669"/>
        <end position="692"/>
    </location>
</feature>
<evidence type="ECO:0000256" key="12">
    <source>
        <dbReference type="SAM" id="Phobius"/>
    </source>
</evidence>
<evidence type="ECO:0000313" key="15">
    <source>
        <dbReference type="EMBL" id="KAK7683761.1"/>
    </source>
</evidence>
<feature type="compositionally biased region" description="Basic residues" evidence="11">
    <location>
        <begin position="52"/>
        <end position="63"/>
    </location>
</feature>
<keyword evidence="3" id="KW-0597">Phosphoprotein</keyword>
<dbReference type="CDD" id="cd04052">
    <property type="entry name" value="C2B_Tricalbin-like"/>
    <property type="match status" value="1"/>
</dbReference>
<feature type="region of interest" description="Disordered" evidence="11">
    <location>
        <begin position="581"/>
        <end position="608"/>
    </location>
</feature>
<dbReference type="GO" id="GO:0005789">
    <property type="term" value="C:endoplasmic reticulum membrane"/>
    <property type="evidence" value="ECO:0007669"/>
    <property type="project" value="UniProtKB-SubCell"/>
</dbReference>
<feature type="compositionally biased region" description="Acidic residues" evidence="11">
    <location>
        <begin position="680"/>
        <end position="689"/>
    </location>
</feature>
<dbReference type="PANTHER" id="PTHR47348:SF3">
    <property type="entry name" value="MEIOTICALLY UP-REGULATED GENE 190 PROTEIN"/>
    <property type="match status" value="1"/>
</dbReference>
<feature type="domain" description="C2" evidence="13">
    <location>
        <begin position="438"/>
        <end position="561"/>
    </location>
</feature>
<dbReference type="InterPro" id="IPR035892">
    <property type="entry name" value="C2_domain_sf"/>
</dbReference>
<dbReference type="InterPro" id="IPR037765">
    <property type="entry name" value="C2B_Tricalbin"/>
</dbReference>
<evidence type="ECO:0000256" key="8">
    <source>
        <dbReference type="ARBA" id="ARBA00023055"/>
    </source>
</evidence>
<organism evidence="15 16">
    <name type="scientific">Cerrena zonata</name>
    <dbReference type="NCBI Taxonomy" id="2478898"/>
    <lineage>
        <taxon>Eukaryota</taxon>
        <taxon>Fungi</taxon>
        <taxon>Dikarya</taxon>
        <taxon>Basidiomycota</taxon>
        <taxon>Agaricomycotina</taxon>
        <taxon>Agaricomycetes</taxon>
        <taxon>Polyporales</taxon>
        <taxon>Cerrenaceae</taxon>
        <taxon>Cerrena</taxon>
    </lineage>
</organism>
<evidence type="ECO:0000256" key="1">
    <source>
        <dbReference type="ARBA" id="ARBA00004586"/>
    </source>
</evidence>
<dbReference type="EMBL" id="JASBNA010000029">
    <property type="protein sequence ID" value="KAK7683761.1"/>
    <property type="molecule type" value="Genomic_DNA"/>
</dbReference>
<feature type="domain" description="C2" evidence="13">
    <location>
        <begin position="627"/>
        <end position="772"/>
    </location>
</feature>
<keyword evidence="8" id="KW-0445">Lipid transport</keyword>
<feature type="region of interest" description="Disordered" evidence="11">
    <location>
        <begin position="839"/>
        <end position="858"/>
    </location>
</feature>
<dbReference type="CDD" id="cd21676">
    <property type="entry name" value="SMP_Mug190"/>
    <property type="match status" value="1"/>
</dbReference>
<keyword evidence="16" id="KW-1185">Reference proteome</keyword>
<sequence>MAHTLQEPYSGKNPVPRIATKLTSLVNPEKATEAKAQQIQDQRGPSEENLTKKRTKHLRKGRVVHVVDPTTGEEVDIKNADTSDEPDTRSTGENVLDMDFPPPNWDEHRSRVKLATDRSIPLIAFAYLICFTVAHFIHHPYGSFALATIPSSFLAYTLLFRLRNLARNDFDDRVWHSERMRGLKAGSDVDGDGKVSEEERIKESAEWANAVLRGVWPVMNPELFTSLIDMLEDIMQASVPSFIHSVRIADLGLGKTAARITSIRSLPDAETRERLKATRGQEANVFNERSEDVSNDTSGPNKDQEEELSGDHVNVELSFAYRGLPSGKSITSKAMNVHLLVEFFLGIRGVWGLKVPIWVEVTGAVGTARARLQLISDPPFVKTTMVSLMGLPRITISVVPLNKILPNVMDIPFISGFISSAIDTAVAEYVAPKSLTIDLQQLISGDDVKKDTEALGILVVHIHRATGVKGMDLDGDSDPYITLTYSKLGKPLYSTRIIKGDRNPVYEETAFLMVDVNTIRLREKLSFQLWDSDRTSVDDMLGIAEIDVLDLVRNRGRPVRKISPLSSPDLSDRPGSVEYTVGYYGKLPPSSSSRPQTDGADPGIPSDLLKEPEFQKAEENKAIALNDLEKTVLTTPPDPEWPSGILSVQVHEVKDLNVMKEHRGVKMNLKAEEAGKGQDDSGEPEEEAEGLPSSYCEISLNDELVYKTRVKPITSYPMFNAGTERFVKDWRKAHVTIAVKDSRMRENDAILGVVMLKLSELLVNASELTRFYSLEEGLGYGRIRISILFRPIEAKLPPNLLGFDTGSLEIRDIVVKADSGVVEELVKCSLKLKASKSNGSSKVSRKTASRQEDGSLSWPADGVRPVPVRQRYGAALLLTFKNRSILTSSKKALGVLWLRDVVDNLEGIVEIPLWKAKDDDYSRLKLNYVSPDGNLDYWDSDKDKVERVGAIALNLVFKPGISEHHKKMLDGGGAKQKEAWDAFNRERAGGLRETVGIMEESGDQDNEKGKSRGSFEDVHSVDSGTTPTREHRHSSEGNVEAVNAEDEVNTLVRPEDAEEISPESGSISTDSGHGGESDDAISGSRFTSGKKGGLIGKLKEWKDNEKELHRDHRGMMQAKPVRTAIWLKDNVEEGAHAVKERFSMKERKPDVDTEI</sequence>
<evidence type="ECO:0000256" key="2">
    <source>
        <dbReference type="ARBA" id="ARBA00022448"/>
    </source>
</evidence>
<dbReference type="Pfam" id="PF00168">
    <property type="entry name" value="C2"/>
    <property type="match status" value="2"/>
</dbReference>
<evidence type="ECO:0000256" key="7">
    <source>
        <dbReference type="ARBA" id="ARBA00022989"/>
    </source>
</evidence>
<keyword evidence="5" id="KW-0677">Repeat</keyword>
<keyword evidence="2" id="KW-0813">Transport</keyword>
<feature type="region of interest" description="Disordered" evidence="11">
    <location>
        <begin position="271"/>
        <end position="309"/>
    </location>
</feature>
<keyword evidence="4 12" id="KW-0812">Transmembrane</keyword>
<gene>
    <name evidence="15" type="ORF">QCA50_013137</name>
</gene>
<evidence type="ECO:0000256" key="5">
    <source>
        <dbReference type="ARBA" id="ARBA00022737"/>
    </source>
</evidence>
<protein>
    <submittedName>
        <fullName evidence="15">Uncharacterized protein</fullName>
    </submittedName>
</protein>
<reference evidence="15 16" key="1">
    <citation type="submission" date="2022-09" db="EMBL/GenBank/DDBJ databases">
        <authorList>
            <person name="Palmer J.M."/>
        </authorList>
    </citation>
    <scope>NUCLEOTIDE SEQUENCE [LARGE SCALE GENOMIC DNA]</scope>
    <source>
        <strain evidence="15 16">DSM 7382</strain>
    </source>
</reference>
<evidence type="ECO:0000256" key="6">
    <source>
        <dbReference type="ARBA" id="ARBA00022824"/>
    </source>
</evidence>
<dbReference type="AlphaFoldDB" id="A0AAW0G297"/>
<dbReference type="PANTHER" id="PTHR47348">
    <property type="entry name" value="MEIOTICALLY UP-REGULATED GENE 190 PROTEIN"/>
    <property type="match status" value="1"/>
</dbReference>
<dbReference type="SMART" id="SM00239">
    <property type="entry name" value="C2"/>
    <property type="match status" value="2"/>
</dbReference>
<feature type="region of interest" description="Disordered" evidence="11">
    <location>
        <begin position="991"/>
        <end position="1116"/>
    </location>
</feature>
<feature type="domain" description="SMP-LTD" evidence="14">
    <location>
        <begin position="201"/>
        <end position="440"/>
    </location>
</feature>
<accession>A0AAW0G297</accession>
<dbReference type="InterPro" id="IPR000008">
    <property type="entry name" value="C2_dom"/>
</dbReference>
<dbReference type="Pfam" id="PF25669">
    <property type="entry name" value="SMP_MUG190-like"/>
    <property type="match status" value="1"/>
</dbReference>
<feature type="compositionally biased region" description="Basic and acidic residues" evidence="11">
    <location>
        <begin position="1005"/>
        <end position="1020"/>
    </location>
</feature>
<evidence type="ECO:0000256" key="3">
    <source>
        <dbReference type="ARBA" id="ARBA00022553"/>
    </source>
</evidence>
<dbReference type="PROSITE" id="PS50004">
    <property type="entry name" value="C2"/>
    <property type="match status" value="2"/>
</dbReference>
<evidence type="ECO:0000256" key="11">
    <source>
        <dbReference type="SAM" id="MobiDB-lite"/>
    </source>
</evidence>
<dbReference type="GO" id="GO:0061817">
    <property type="term" value="P:endoplasmic reticulum-plasma membrane tethering"/>
    <property type="evidence" value="ECO:0007669"/>
    <property type="project" value="InterPro"/>
</dbReference>
<dbReference type="InterPro" id="IPR057349">
    <property type="entry name" value="C2_Mug190_3rd"/>
</dbReference>
<dbReference type="Gene3D" id="2.60.40.150">
    <property type="entry name" value="C2 domain"/>
    <property type="match status" value="2"/>
</dbReference>
<dbReference type="PROSITE" id="PS51847">
    <property type="entry name" value="SMP"/>
    <property type="match status" value="1"/>
</dbReference>
<feature type="compositionally biased region" description="Basic and acidic residues" evidence="11">
    <location>
        <begin position="75"/>
        <end position="90"/>
    </location>
</feature>
<evidence type="ECO:0000259" key="14">
    <source>
        <dbReference type="PROSITE" id="PS51847"/>
    </source>
</evidence>
<comment type="caution">
    <text evidence="15">The sequence shown here is derived from an EMBL/GenBank/DDBJ whole genome shotgun (WGS) entry which is preliminary data.</text>
</comment>
<evidence type="ECO:0000256" key="10">
    <source>
        <dbReference type="ARBA" id="ARBA00023136"/>
    </source>
</evidence>
<keyword evidence="10 12" id="KW-0472">Membrane</keyword>
<feature type="transmembrane region" description="Helical" evidence="12">
    <location>
        <begin position="119"/>
        <end position="137"/>
    </location>
</feature>
<evidence type="ECO:0000256" key="9">
    <source>
        <dbReference type="ARBA" id="ARBA00023121"/>
    </source>
</evidence>
<keyword evidence="6" id="KW-0256">Endoplasmic reticulum</keyword>
<comment type="subcellular location">
    <subcellularLocation>
        <location evidence="1">Endoplasmic reticulum membrane</location>
    </subcellularLocation>
</comment>
<evidence type="ECO:0000313" key="16">
    <source>
        <dbReference type="Proteomes" id="UP001385951"/>
    </source>
</evidence>
<dbReference type="InterPro" id="IPR031468">
    <property type="entry name" value="SMP_LBD"/>
</dbReference>
<evidence type="ECO:0000259" key="13">
    <source>
        <dbReference type="PROSITE" id="PS50004"/>
    </source>
</evidence>
<dbReference type="GO" id="GO:0008289">
    <property type="term" value="F:lipid binding"/>
    <property type="evidence" value="ECO:0007669"/>
    <property type="project" value="UniProtKB-KW"/>
</dbReference>
<dbReference type="Pfam" id="PF25331">
    <property type="entry name" value="C2_Mug190_3rd"/>
    <property type="match status" value="1"/>
</dbReference>
<keyword evidence="9" id="KW-0446">Lipid-binding</keyword>